<evidence type="ECO:0000256" key="2">
    <source>
        <dbReference type="SAM" id="SignalP"/>
    </source>
</evidence>
<proteinExistence type="predicted"/>
<dbReference type="PANTHER" id="PTHR36504:SF1">
    <property type="entry name" value="LIPOPOLYSACCHARIDE EXPORT SYSTEM PROTEIN LPTA"/>
    <property type="match status" value="1"/>
</dbReference>
<evidence type="ECO:0000259" key="3">
    <source>
        <dbReference type="Pfam" id="PF03968"/>
    </source>
</evidence>
<dbReference type="InterPro" id="IPR005653">
    <property type="entry name" value="OstA-like_N"/>
</dbReference>
<dbReference type="GO" id="GO:0030288">
    <property type="term" value="C:outer membrane-bounded periplasmic space"/>
    <property type="evidence" value="ECO:0007669"/>
    <property type="project" value="TreeGrafter"/>
</dbReference>
<dbReference type="InterPro" id="IPR052037">
    <property type="entry name" value="LPS_export_LptA"/>
</dbReference>
<accession>A0A6C2USX5</accession>
<dbReference type="EMBL" id="CAAHFH010000003">
    <property type="protein sequence ID" value="VGO23415.1"/>
    <property type="molecule type" value="Genomic_DNA"/>
</dbReference>
<keyword evidence="5" id="KW-1185">Reference proteome</keyword>
<dbReference type="GO" id="GO:0015920">
    <property type="term" value="P:lipopolysaccharide transport"/>
    <property type="evidence" value="ECO:0007669"/>
    <property type="project" value="TreeGrafter"/>
</dbReference>
<dbReference type="AlphaFoldDB" id="A0A6C2USX5"/>
<sequence length="359" mass="40215">MIRLFSRVALGACFLLSAACSKQESASAEDDAEWADIQALPNEAKIISTPDAPRGILVPEVGMPVPDSEFEALARKLQKIKAAERQSGEALLTGKTLVFDHAKRFVQLNENVKLVDDYGEMETGTLTGRFSVSNEIEHIEAENGVVIRSEDRTAEAAHAVYDFKAGLVQLDGQARLLEGRRRLSGERIQFWVRGGRKVVCEPNVLLEMASVSVADPLEEPCPESHTEIRADRLVYDEALNLAEMAGNVRLRDPRGAMNCEKIRLHLKEGSEIDWIEALYGVIIQSVDRKALAERVTYQVEEDKFTLEGEPKVKQGKNIMTGDRITFWQKTRRMVCEPNARALLHLDEETRAKFLKNLND</sequence>
<keyword evidence="1 2" id="KW-0732">Signal</keyword>
<dbReference type="Gene3D" id="2.60.450.10">
    <property type="entry name" value="Lipopolysaccharide (LPS) transport protein A like domain"/>
    <property type="match status" value="2"/>
</dbReference>
<organism evidence="4 5">
    <name type="scientific">Pontiella sulfatireligans</name>
    <dbReference type="NCBI Taxonomy" id="2750658"/>
    <lineage>
        <taxon>Bacteria</taxon>
        <taxon>Pseudomonadati</taxon>
        <taxon>Kiritimatiellota</taxon>
        <taxon>Kiritimatiellia</taxon>
        <taxon>Kiritimatiellales</taxon>
        <taxon>Pontiellaceae</taxon>
        <taxon>Pontiella</taxon>
    </lineage>
</organism>
<dbReference type="GO" id="GO:0009279">
    <property type="term" value="C:cell outer membrane"/>
    <property type="evidence" value="ECO:0007669"/>
    <property type="project" value="TreeGrafter"/>
</dbReference>
<name>A0A6C2USX5_9BACT</name>
<evidence type="ECO:0000256" key="1">
    <source>
        <dbReference type="ARBA" id="ARBA00022729"/>
    </source>
</evidence>
<dbReference type="Proteomes" id="UP000346198">
    <property type="component" value="Unassembled WGS sequence"/>
</dbReference>
<dbReference type="RefSeq" id="WP_136065725.1">
    <property type="nucleotide sequence ID" value="NZ_CAAHFH010000003.1"/>
</dbReference>
<reference evidence="4 5" key="1">
    <citation type="submission" date="2019-04" db="EMBL/GenBank/DDBJ databases">
        <authorList>
            <person name="Van Vliet M D."/>
        </authorList>
    </citation>
    <scope>NUCLEOTIDE SEQUENCE [LARGE SCALE GENOMIC DNA]</scope>
    <source>
        <strain evidence="4 5">F21</strain>
    </source>
</reference>
<dbReference type="PANTHER" id="PTHR36504">
    <property type="entry name" value="LIPOPOLYSACCHARIDE EXPORT SYSTEM PROTEIN LPTA"/>
    <property type="match status" value="1"/>
</dbReference>
<dbReference type="Pfam" id="PF03968">
    <property type="entry name" value="LptD_N"/>
    <property type="match status" value="1"/>
</dbReference>
<feature type="domain" description="Organic solvent tolerance-like N-terminal" evidence="3">
    <location>
        <begin position="227"/>
        <end position="330"/>
    </location>
</feature>
<evidence type="ECO:0000313" key="5">
    <source>
        <dbReference type="Proteomes" id="UP000346198"/>
    </source>
</evidence>
<evidence type="ECO:0000313" key="4">
    <source>
        <dbReference type="EMBL" id="VGO23415.1"/>
    </source>
</evidence>
<dbReference type="GO" id="GO:0017089">
    <property type="term" value="F:glycolipid transfer activity"/>
    <property type="evidence" value="ECO:0007669"/>
    <property type="project" value="TreeGrafter"/>
</dbReference>
<dbReference type="PROSITE" id="PS51257">
    <property type="entry name" value="PROKAR_LIPOPROTEIN"/>
    <property type="match status" value="1"/>
</dbReference>
<gene>
    <name evidence="4" type="ORF">SCARR_05522</name>
</gene>
<feature type="chain" id="PRO_5025519638" description="Organic solvent tolerance-like N-terminal domain-containing protein" evidence="2">
    <location>
        <begin position="19"/>
        <end position="359"/>
    </location>
</feature>
<protein>
    <recommendedName>
        <fullName evidence="3">Organic solvent tolerance-like N-terminal domain-containing protein</fullName>
    </recommendedName>
</protein>
<feature type="signal peptide" evidence="2">
    <location>
        <begin position="1"/>
        <end position="18"/>
    </location>
</feature>